<name>B6K581_SCHJY</name>
<dbReference type="GO" id="GO:0005635">
    <property type="term" value="C:nuclear envelope"/>
    <property type="evidence" value="ECO:0007669"/>
    <property type="project" value="EnsemblFungi"/>
</dbReference>
<evidence type="ECO:0000256" key="9">
    <source>
        <dbReference type="ARBA" id="ARBA00022967"/>
    </source>
</evidence>
<dbReference type="Pfam" id="PF00690">
    <property type="entry name" value="Cation_ATPase_N"/>
    <property type="match status" value="1"/>
</dbReference>
<evidence type="ECO:0000256" key="12">
    <source>
        <dbReference type="ARBA" id="ARBA00023136"/>
    </source>
</evidence>
<feature type="transmembrane region" description="Helical" evidence="14">
    <location>
        <begin position="275"/>
        <end position="304"/>
    </location>
</feature>
<dbReference type="GO" id="GO:0030026">
    <property type="term" value="P:intracellular manganese ion homeostasis"/>
    <property type="evidence" value="ECO:0007669"/>
    <property type="project" value="EnsemblFungi"/>
</dbReference>
<dbReference type="SUPFAM" id="SSF56784">
    <property type="entry name" value="HAD-like"/>
    <property type="match status" value="1"/>
</dbReference>
<dbReference type="GO" id="GO:0005524">
    <property type="term" value="F:ATP binding"/>
    <property type="evidence" value="ECO:0007669"/>
    <property type="project" value="UniProtKB-KW"/>
</dbReference>
<dbReference type="GO" id="GO:0070588">
    <property type="term" value="P:calcium ion transmembrane transport"/>
    <property type="evidence" value="ECO:0000318"/>
    <property type="project" value="GO_Central"/>
</dbReference>
<dbReference type="InterPro" id="IPR023299">
    <property type="entry name" value="ATPase_P-typ_cyto_dom_N"/>
</dbReference>
<reference evidence="16 18" key="1">
    <citation type="journal article" date="2011" name="Science">
        <title>Comparative functional genomics of the fission yeasts.</title>
        <authorList>
            <person name="Rhind N."/>
            <person name="Chen Z."/>
            <person name="Yassour M."/>
            <person name="Thompson D.A."/>
            <person name="Haas B.J."/>
            <person name="Habib N."/>
            <person name="Wapinski I."/>
            <person name="Roy S."/>
            <person name="Lin M.F."/>
            <person name="Heiman D.I."/>
            <person name="Young S.K."/>
            <person name="Furuya K."/>
            <person name="Guo Y."/>
            <person name="Pidoux A."/>
            <person name="Chen H.M."/>
            <person name="Robbertse B."/>
            <person name="Goldberg J.M."/>
            <person name="Aoki K."/>
            <person name="Bayne E.H."/>
            <person name="Berlin A.M."/>
            <person name="Desjardins C.A."/>
            <person name="Dobbs E."/>
            <person name="Dukaj L."/>
            <person name="Fan L."/>
            <person name="FitzGerald M.G."/>
            <person name="French C."/>
            <person name="Gujja S."/>
            <person name="Hansen K."/>
            <person name="Keifenheim D."/>
            <person name="Levin J.Z."/>
            <person name="Mosher R.A."/>
            <person name="Mueller C.A."/>
            <person name="Pfiffner J."/>
            <person name="Priest M."/>
            <person name="Russ C."/>
            <person name="Smialowska A."/>
            <person name="Swoboda P."/>
            <person name="Sykes S.M."/>
            <person name="Vaughn M."/>
            <person name="Vengrova S."/>
            <person name="Yoder R."/>
            <person name="Zeng Q."/>
            <person name="Allshire R."/>
            <person name="Baulcombe D."/>
            <person name="Birren B.W."/>
            <person name="Brown W."/>
            <person name="Ekwall K."/>
            <person name="Kellis M."/>
            <person name="Leatherwood J."/>
            <person name="Levin H."/>
            <person name="Margalit H."/>
            <person name="Martienssen R."/>
            <person name="Nieduszynski C.A."/>
            <person name="Spatafora J.W."/>
            <person name="Friedman N."/>
            <person name="Dalgaard J.Z."/>
            <person name="Baumann P."/>
            <person name="Niki H."/>
            <person name="Regev A."/>
            <person name="Nusbaum C."/>
        </authorList>
    </citation>
    <scope>NUCLEOTIDE SEQUENCE [LARGE SCALE GENOMIC DNA]</scope>
    <source>
        <strain evidence="18">yFS275 / FY16936</strain>
    </source>
</reference>
<feature type="domain" description="Cation-transporting P-type ATPase N-terminal" evidence="15">
    <location>
        <begin position="4"/>
        <end position="80"/>
    </location>
</feature>
<dbReference type="SUPFAM" id="SSF81665">
    <property type="entry name" value="Calcium ATPase, transmembrane domain M"/>
    <property type="match status" value="1"/>
</dbReference>
<dbReference type="Pfam" id="PF08282">
    <property type="entry name" value="Hydrolase_3"/>
    <property type="match status" value="1"/>
</dbReference>
<dbReference type="GO" id="GO:0006828">
    <property type="term" value="P:manganese ion transport"/>
    <property type="evidence" value="ECO:0000318"/>
    <property type="project" value="GO_Central"/>
</dbReference>
<dbReference type="InterPro" id="IPR023214">
    <property type="entry name" value="HAD_sf"/>
</dbReference>
<dbReference type="Gene3D" id="3.40.1110.10">
    <property type="entry name" value="Calcium-transporting ATPase, cytoplasmic domain N"/>
    <property type="match status" value="1"/>
</dbReference>
<dbReference type="GO" id="GO:0005789">
    <property type="term" value="C:endoplasmic reticulum membrane"/>
    <property type="evidence" value="ECO:0007669"/>
    <property type="project" value="EnsemblFungi"/>
</dbReference>
<gene>
    <name evidence="17" type="primary">pmr1</name>
    <name evidence="16" type="ORF">SJAG_03850</name>
</gene>
<dbReference type="Pfam" id="PF00122">
    <property type="entry name" value="E1-E2_ATPase"/>
    <property type="match status" value="1"/>
</dbReference>
<dbReference type="NCBIfam" id="TIGR01522">
    <property type="entry name" value="ATPase-IIA2_Ca"/>
    <property type="match status" value="1"/>
</dbReference>
<dbReference type="InterPro" id="IPR008250">
    <property type="entry name" value="ATPase_P-typ_transduc_dom_A_sf"/>
</dbReference>
<dbReference type="GO" id="GO:0005509">
    <property type="term" value="F:calcium ion binding"/>
    <property type="evidence" value="ECO:0007669"/>
    <property type="project" value="EnsemblFungi"/>
</dbReference>
<evidence type="ECO:0000313" key="17">
    <source>
        <dbReference type="JaponicusDB" id="SJAG_03850"/>
    </source>
</evidence>
<evidence type="ECO:0000256" key="6">
    <source>
        <dbReference type="ARBA" id="ARBA00022741"/>
    </source>
</evidence>
<dbReference type="JaponicusDB" id="SJAG_03850">
    <property type="gene designation" value="pmr1"/>
</dbReference>
<proteinExistence type="inferred from homology"/>
<dbReference type="GO" id="GO:0005886">
    <property type="term" value="C:plasma membrane"/>
    <property type="evidence" value="ECO:0000318"/>
    <property type="project" value="GO_Central"/>
</dbReference>
<dbReference type="Pfam" id="PF00689">
    <property type="entry name" value="Cation_ATPase_C"/>
    <property type="match status" value="1"/>
</dbReference>
<feature type="transmembrane region" description="Helical" evidence="14">
    <location>
        <begin position="856"/>
        <end position="874"/>
    </location>
</feature>
<dbReference type="OMA" id="KMHACET"/>
<dbReference type="FunFam" id="2.70.150.10:FF:000008">
    <property type="entry name" value="Calcium-transporting ATPase"/>
    <property type="match status" value="1"/>
</dbReference>
<dbReference type="EMBL" id="KE651167">
    <property type="protein sequence ID" value="EEB08685.1"/>
    <property type="molecule type" value="Genomic_DNA"/>
</dbReference>
<dbReference type="GO" id="GO:0005783">
    <property type="term" value="C:endoplasmic reticulum"/>
    <property type="evidence" value="ECO:0000318"/>
    <property type="project" value="GO_Central"/>
</dbReference>
<dbReference type="InterPro" id="IPR018303">
    <property type="entry name" value="ATPase_P-typ_P_site"/>
</dbReference>
<dbReference type="InterPro" id="IPR004014">
    <property type="entry name" value="ATPase_P-typ_cation-transptr_N"/>
</dbReference>
<comment type="function">
    <text evidence="14">Catalyzes the hydrolysis of ATP coupled with the transport of calcium.</text>
</comment>
<dbReference type="Gene3D" id="3.40.50.1000">
    <property type="entry name" value="HAD superfamily/HAD-like"/>
    <property type="match status" value="1"/>
</dbReference>
<keyword evidence="2 14" id="KW-0813">Transport</keyword>
<dbReference type="EC" id="7.2.2.10" evidence="14"/>
<dbReference type="GO" id="GO:0016236">
    <property type="term" value="P:macroautophagy"/>
    <property type="evidence" value="ECO:0007669"/>
    <property type="project" value="EnsemblFungi"/>
</dbReference>
<evidence type="ECO:0000256" key="5">
    <source>
        <dbReference type="ARBA" id="ARBA00022692"/>
    </source>
</evidence>
<feature type="transmembrane region" description="Helical" evidence="14">
    <location>
        <begin position="84"/>
        <end position="100"/>
    </location>
</feature>
<dbReference type="InterPro" id="IPR036412">
    <property type="entry name" value="HAD-like_sf"/>
</dbReference>
<accession>B6K581</accession>
<comment type="subcellular location">
    <subcellularLocation>
        <location evidence="1">Endomembrane system</location>
        <topology evidence="1">Multi-pass membrane protein</topology>
    </subcellularLocation>
    <subcellularLocation>
        <location evidence="14">Membrane</location>
        <topology evidence="14">Multi-pass membrane protein</topology>
    </subcellularLocation>
</comment>
<dbReference type="RefSeq" id="XP_002174978.1">
    <property type="nucleotide sequence ID" value="XM_002174942.2"/>
</dbReference>
<dbReference type="SFLD" id="SFLDG00002">
    <property type="entry name" value="C1.7:_P-type_atpase_like"/>
    <property type="match status" value="1"/>
</dbReference>
<evidence type="ECO:0000256" key="4">
    <source>
        <dbReference type="ARBA" id="ARBA00022568"/>
    </source>
</evidence>
<evidence type="ECO:0000256" key="13">
    <source>
        <dbReference type="ARBA" id="ARBA00038148"/>
    </source>
</evidence>
<comment type="catalytic activity">
    <reaction evidence="14">
        <text>Ca(2+)(in) + ATP + H2O = Ca(2+)(out) + ADP + phosphate + H(+)</text>
        <dbReference type="Rhea" id="RHEA:18105"/>
        <dbReference type="ChEBI" id="CHEBI:15377"/>
        <dbReference type="ChEBI" id="CHEBI:15378"/>
        <dbReference type="ChEBI" id="CHEBI:29108"/>
        <dbReference type="ChEBI" id="CHEBI:30616"/>
        <dbReference type="ChEBI" id="CHEBI:43474"/>
        <dbReference type="ChEBI" id="CHEBI:456216"/>
        <dbReference type="EC" id="7.2.2.10"/>
    </reaction>
</comment>
<dbReference type="STRING" id="402676.B6K581"/>
<dbReference type="Gene3D" id="1.20.1110.10">
    <property type="entry name" value="Calcium-transporting ATPase, transmembrane domain"/>
    <property type="match status" value="1"/>
</dbReference>
<dbReference type="GeneID" id="7050488"/>
<keyword evidence="3" id="KW-0597">Phosphoprotein</keyword>
<protein>
    <recommendedName>
        <fullName evidence="14">Calcium-transporting ATPase</fullName>
        <ecNumber evidence="14">7.2.2.10</ecNumber>
    </recommendedName>
</protein>
<keyword evidence="4 14" id="KW-0109">Calcium transport</keyword>
<comment type="similarity">
    <text evidence="13 14">Belongs to the cation transport ATPase (P-type) (TC 3.A.3) family.</text>
</comment>
<feature type="transmembrane region" description="Helical" evidence="14">
    <location>
        <begin position="826"/>
        <end position="844"/>
    </location>
</feature>
<evidence type="ECO:0000313" key="16">
    <source>
        <dbReference type="EMBL" id="EEB08685.1"/>
    </source>
</evidence>
<dbReference type="GO" id="GO:0016887">
    <property type="term" value="F:ATP hydrolysis activity"/>
    <property type="evidence" value="ECO:0007669"/>
    <property type="project" value="InterPro"/>
</dbReference>
<dbReference type="InterPro" id="IPR001757">
    <property type="entry name" value="P_typ_ATPase"/>
</dbReference>
<evidence type="ECO:0000256" key="10">
    <source>
        <dbReference type="ARBA" id="ARBA00022989"/>
    </source>
</evidence>
<dbReference type="NCBIfam" id="TIGR01494">
    <property type="entry name" value="ATPase_P-type"/>
    <property type="match status" value="3"/>
</dbReference>
<dbReference type="GO" id="GO:0005388">
    <property type="term" value="F:P-type calcium transporter activity"/>
    <property type="evidence" value="ECO:0000318"/>
    <property type="project" value="GO_Central"/>
</dbReference>
<evidence type="ECO:0000256" key="3">
    <source>
        <dbReference type="ARBA" id="ARBA00022553"/>
    </source>
</evidence>
<keyword evidence="8 14" id="KW-0067">ATP-binding</keyword>
<evidence type="ECO:0000256" key="8">
    <source>
        <dbReference type="ARBA" id="ARBA00022840"/>
    </source>
</evidence>
<sequence>MSSQYAAFSTEQTCADLETDAVNGLTSISSISQRKLVHGENILSSDEEDSLIRQFLKQFVSDPLILLLFGSAAISLLLGNVSDAISIALAIFIVVTVGFVQEYRSEKSLQALNNLVPHNCTVIRFGKEQLINATGLVPGDLVRLEIGDRVPADLRLTDAIDLEIDESNLTGETTPRSKTTKTQPNAVSLAVNERRNTAFMGTLVRHGRGKGIVVATGKDTEFGQVFLTMQETEKPKTPLQRSMDQLGKHLSMISFAIIAVIVLIGFVQGKRWLEMLTIGVSLAVAAIPEGLPIIVTVTLALGVLRMSKNRAIVRRLPSVETLGSVNVVCSDKTGTLTMNHMTVGKIYIPGMKFVYTLPDSSVEKIASSNLGFEKLLLAAFLCNNSKLRDQKAHSMFESGYVGLPVDVALAECASRFGMQDPRNSYPRLSEVPFSSDRKFMSVVVQHAHQKLCCMKGATEYVLGQCVSYVTEGGLVLDMTETMRNEIFEREREMASTGLRIIAVASGTSFEKLAFHGLFGINDPPRENVHESIKCLLASGVRVVMITGDSIVTALSIARTLGLPLPNSDEDASGTYALTGEQLDALSPAALRELVPQVSVFARTTPQHKMKIVSALQSHGDVVAMTGDGVNDAPALKLADIGIAMGRQGTDVAKEAADMILTDDSFATILAAIEEGKGIYNNIRNFITFQLSTSVAALSLIAIASLFHWQNPLNAMQILWINILMDGPPAQSLGVEPVDDDVMEKPPRPRNAPIITTHLLRRVLLSAFLIVVGTVFTFKLQMRDGVVTARDTTMTFTCFVFFDMFNALGCRSETKSVFELGMFSNRMFNIAVGGSLIGQALVIYFPPFQAIFQTEPLAFKDLVVLAVLASSVFWLDEFIKWYRRERGLTHSKSTYLLRHV</sequence>
<keyword evidence="12 14" id="KW-0472">Membrane</keyword>
<dbReference type="PANTHER" id="PTHR42861">
    <property type="entry name" value="CALCIUM-TRANSPORTING ATPASE"/>
    <property type="match status" value="1"/>
</dbReference>
<dbReference type="InterPro" id="IPR044492">
    <property type="entry name" value="P_typ_ATPase_HD_dom"/>
</dbReference>
<dbReference type="InterPro" id="IPR006068">
    <property type="entry name" value="ATPase_P-typ_cation-transptr_C"/>
</dbReference>
<dbReference type="GO" id="GO:0140613">
    <property type="term" value="F:P-type manganese transporter activity"/>
    <property type="evidence" value="ECO:0007669"/>
    <property type="project" value="EnsemblFungi"/>
</dbReference>
<feature type="transmembrane region" description="Helical" evidence="14">
    <location>
        <begin position="758"/>
        <end position="777"/>
    </location>
</feature>
<comment type="caution">
    <text evidence="14">Lacks conserved residue(s) required for the propagation of feature annotation.</text>
</comment>
<keyword evidence="18" id="KW-1185">Reference proteome</keyword>
<dbReference type="Pfam" id="PF13246">
    <property type="entry name" value="Cation_ATPase"/>
    <property type="match status" value="1"/>
</dbReference>
<dbReference type="SFLD" id="SFLDF00027">
    <property type="entry name" value="p-type_atpase"/>
    <property type="match status" value="1"/>
</dbReference>
<dbReference type="GO" id="GO:0000139">
    <property type="term" value="C:Golgi membrane"/>
    <property type="evidence" value="ECO:0000318"/>
    <property type="project" value="GO_Central"/>
</dbReference>
<dbReference type="GO" id="GO:0006874">
    <property type="term" value="P:intracellular calcium ion homeostasis"/>
    <property type="evidence" value="ECO:0000318"/>
    <property type="project" value="GO_Central"/>
</dbReference>
<dbReference type="AlphaFoldDB" id="B6K581"/>
<evidence type="ECO:0000256" key="7">
    <source>
        <dbReference type="ARBA" id="ARBA00022837"/>
    </source>
</evidence>
<keyword evidence="9" id="KW-1278">Translocase</keyword>
<keyword evidence="6 14" id="KW-0547">Nucleotide-binding</keyword>
<dbReference type="InterPro" id="IPR023298">
    <property type="entry name" value="ATPase_P-typ_TM_dom_sf"/>
</dbReference>
<keyword evidence="10 14" id="KW-1133">Transmembrane helix</keyword>
<dbReference type="OrthoDB" id="3352408at2759"/>
<feature type="transmembrane region" description="Helical" evidence="14">
    <location>
        <begin position="250"/>
        <end position="269"/>
    </location>
</feature>
<dbReference type="InterPro" id="IPR059000">
    <property type="entry name" value="ATPase_P-type_domA"/>
</dbReference>
<keyword evidence="11 14" id="KW-0406">Ion transport</keyword>
<dbReference type="PROSITE" id="PS00154">
    <property type="entry name" value="ATPASE_E1_E2"/>
    <property type="match status" value="1"/>
</dbReference>
<dbReference type="SUPFAM" id="SSF81653">
    <property type="entry name" value="Calcium ATPase, transduction domain A"/>
    <property type="match status" value="1"/>
</dbReference>
<dbReference type="eggNOG" id="KOG0202">
    <property type="taxonomic scope" value="Eukaryota"/>
</dbReference>
<dbReference type="HOGENOM" id="CLU_002360_3_1_1"/>
<evidence type="ECO:0000256" key="2">
    <source>
        <dbReference type="ARBA" id="ARBA00022448"/>
    </source>
</evidence>
<evidence type="ECO:0000259" key="15">
    <source>
        <dbReference type="SMART" id="SM00831"/>
    </source>
</evidence>
<organism evidence="16 18">
    <name type="scientific">Schizosaccharomyces japonicus (strain yFS275 / FY16936)</name>
    <name type="common">Fission yeast</name>
    <dbReference type="NCBI Taxonomy" id="402676"/>
    <lineage>
        <taxon>Eukaryota</taxon>
        <taxon>Fungi</taxon>
        <taxon>Dikarya</taxon>
        <taxon>Ascomycota</taxon>
        <taxon>Taphrinomycotina</taxon>
        <taxon>Schizosaccharomycetes</taxon>
        <taxon>Schizosaccharomycetales</taxon>
        <taxon>Schizosaccharomycetaceae</taxon>
        <taxon>Schizosaccharomyces</taxon>
    </lineage>
</organism>
<evidence type="ECO:0000256" key="14">
    <source>
        <dbReference type="RuleBase" id="RU361146"/>
    </source>
</evidence>
<dbReference type="FunFam" id="3.40.50.1000:FF:000028">
    <property type="entry name" value="Calcium-transporting P-type ATPase, putative"/>
    <property type="match status" value="1"/>
</dbReference>
<keyword evidence="5 14" id="KW-0812">Transmembrane</keyword>
<dbReference type="Proteomes" id="UP000001744">
    <property type="component" value="Unassembled WGS sequence"/>
</dbReference>
<evidence type="ECO:0000256" key="1">
    <source>
        <dbReference type="ARBA" id="ARBA00004127"/>
    </source>
</evidence>
<dbReference type="SMART" id="SM00831">
    <property type="entry name" value="Cation_ATPase_N"/>
    <property type="match status" value="1"/>
</dbReference>
<dbReference type="PRINTS" id="PR00120">
    <property type="entry name" value="HATPASE"/>
</dbReference>
<keyword evidence="7 14" id="KW-0106">Calcium</keyword>
<evidence type="ECO:0000313" key="18">
    <source>
        <dbReference type="Proteomes" id="UP000001744"/>
    </source>
</evidence>
<dbReference type="InterPro" id="IPR006413">
    <property type="entry name" value="P-type_ATPase_IIA_PMR1"/>
</dbReference>
<dbReference type="PRINTS" id="PR00119">
    <property type="entry name" value="CATATPASE"/>
</dbReference>
<evidence type="ECO:0000256" key="11">
    <source>
        <dbReference type="ARBA" id="ARBA00023065"/>
    </source>
</evidence>
<dbReference type="VEuPathDB" id="FungiDB:SJAG_03850"/>
<dbReference type="SFLD" id="SFLDS00003">
    <property type="entry name" value="Haloacid_Dehalogenase"/>
    <property type="match status" value="1"/>
</dbReference>
<dbReference type="Gene3D" id="2.70.150.10">
    <property type="entry name" value="Calcium-transporting ATPase, cytoplasmic transduction domain A"/>
    <property type="match status" value="1"/>
</dbReference>